<dbReference type="GeneID" id="95551596"/>
<evidence type="ECO:0000313" key="15">
    <source>
        <dbReference type="EMBL" id="SMF25952.1"/>
    </source>
</evidence>
<dbReference type="InterPro" id="IPR011577">
    <property type="entry name" value="Cyt_b561_bac/Ni-Hgenase"/>
</dbReference>
<dbReference type="GO" id="GO:0022904">
    <property type="term" value="P:respiratory electron transport chain"/>
    <property type="evidence" value="ECO:0007669"/>
    <property type="project" value="InterPro"/>
</dbReference>
<feature type="domain" description="Cytochrome b561 bacterial/Ni-hydrogenase" evidence="14">
    <location>
        <begin position="20"/>
        <end position="189"/>
    </location>
</feature>
<evidence type="ECO:0000256" key="8">
    <source>
        <dbReference type="ARBA" id="ARBA00022982"/>
    </source>
</evidence>
<keyword evidence="9 13" id="KW-1133">Transmembrane helix</keyword>
<keyword evidence="3" id="KW-0813">Transport</keyword>
<evidence type="ECO:0000313" key="16">
    <source>
        <dbReference type="Proteomes" id="UP000192911"/>
    </source>
</evidence>
<evidence type="ECO:0000256" key="9">
    <source>
        <dbReference type="ARBA" id="ARBA00022989"/>
    </source>
</evidence>
<keyword evidence="11 13" id="KW-0472">Membrane</keyword>
<dbReference type="InterPro" id="IPR052168">
    <property type="entry name" value="Cytochrome_b561_oxidase"/>
</dbReference>
<keyword evidence="8" id="KW-0249">Electron transport</keyword>
<sequence length="204" mass="22590">MTTPYSPRGEPLPAGVDAHRYASSLIVLHWLIAICIIALLALGLYMVGLPKGLPMKATLINLHKSLGLTVFLLVLIRIMVRAAVHRPPLPPMRPWQRAAARTTQVFLYVGMLALPLTGYLGSSFNTYGTRFWGLLLPKWGWDDPGLRAVFFGTHDVLAYAMIGLVALHMLGALKHQLIDRDGLMETMLPRRSKSRRTRAKGGTV</sequence>
<evidence type="ECO:0000256" key="12">
    <source>
        <dbReference type="ARBA" id="ARBA00037975"/>
    </source>
</evidence>
<dbReference type="Proteomes" id="UP000192911">
    <property type="component" value="Unassembled WGS sequence"/>
</dbReference>
<reference evidence="16" key="1">
    <citation type="submission" date="2017-04" db="EMBL/GenBank/DDBJ databases">
        <authorList>
            <person name="Varghese N."/>
            <person name="Submissions S."/>
        </authorList>
    </citation>
    <scope>NUCLEOTIDE SEQUENCE [LARGE SCALE GENOMIC DNA]</scope>
    <source>
        <strain evidence="16">Ballard 720</strain>
    </source>
</reference>
<comment type="subcellular location">
    <subcellularLocation>
        <location evidence="2">Cell membrane</location>
        <topology evidence="2">Multi-pass membrane protein</topology>
    </subcellularLocation>
</comment>
<dbReference type="InterPro" id="IPR016174">
    <property type="entry name" value="Di-haem_cyt_TM"/>
</dbReference>
<keyword evidence="5" id="KW-0349">Heme</keyword>
<evidence type="ECO:0000256" key="3">
    <source>
        <dbReference type="ARBA" id="ARBA00022448"/>
    </source>
</evidence>
<evidence type="ECO:0000256" key="2">
    <source>
        <dbReference type="ARBA" id="ARBA00004651"/>
    </source>
</evidence>
<dbReference type="SUPFAM" id="SSF81342">
    <property type="entry name" value="Transmembrane di-heme cytochromes"/>
    <property type="match status" value="1"/>
</dbReference>
<feature type="transmembrane region" description="Helical" evidence="13">
    <location>
        <begin position="148"/>
        <end position="170"/>
    </location>
</feature>
<comment type="similarity">
    <text evidence="12">Belongs to the cytochrome b561 family.</text>
</comment>
<dbReference type="PANTHER" id="PTHR30529">
    <property type="entry name" value="CYTOCHROME B561"/>
    <property type="match status" value="1"/>
</dbReference>
<evidence type="ECO:0000256" key="7">
    <source>
        <dbReference type="ARBA" id="ARBA00022723"/>
    </source>
</evidence>
<evidence type="ECO:0000256" key="10">
    <source>
        <dbReference type="ARBA" id="ARBA00023004"/>
    </source>
</evidence>
<accession>A0A1X7E225</accession>
<keyword evidence="4" id="KW-1003">Cell membrane</keyword>
<evidence type="ECO:0000256" key="4">
    <source>
        <dbReference type="ARBA" id="ARBA00022475"/>
    </source>
</evidence>
<evidence type="ECO:0000256" key="6">
    <source>
        <dbReference type="ARBA" id="ARBA00022692"/>
    </source>
</evidence>
<keyword evidence="10" id="KW-0408">Iron</keyword>
<feature type="transmembrane region" description="Helical" evidence="13">
    <location>
        <begin position="105"/>
        <end position="128"/>
    </location>
</feature>
<protein>
    <submittedName>
        <fullName evidence="15">Cytochrome b561</fullName>
    </submittedName>
</protein>
<proteinExistence type="inferred from homology"/>
<dbReference type="PANTHER" id="PTHR30529:SF1">
    <property type="entry name" value="CYTOCHROME B561 HOMOLOG 2"/>
    <property type="match status" value="1"/>
</dbReference>
<dbReference type="AlphaFoldDB" id="A0A1X7E225"/>
<evidence type="ECO:0000256" key="13">
    <source>
        <dbReference type="SAM" id="Phobius"/>
    </source>
</evidence>
<feature type="transmembrane region" description="Helical" evidence="13">
    <location>
        <begin position="21"/>
        <end position="46"/>
    </location>
</feature>
<dbReference type="OrthoDB" id="8536275at2"/>
<comment type="cofactor">
    <cofactor evidence="1">
        <name>heme b</name>
        <dbReference type="ChEBI" id="CHEBI:60344"/>
    </cofactor>
</comment>
<name>A0A1X7E225_TRICW</name>
<dbReference type="Gene3D" id="1.20.950.20">
    <property type="entry name" value="Transmembrane di-heme cytochromes, Chain C"/>
    <property type="match status" value="1"/>
</dbReference>
<dbReference type="GO" id="GO:0009055">
    <property type="term" value="F:electron transfer activity"/>
    <property type="evidence" value="ECO:0007669"/>
    <property type="project" value="InterPro"/>
</dbReference>
<keyword evidence="7" id="KW-0479">Metal-binding</keyword>
<keyword evidence="6 13" id="KW-0812">Transmembrane</keyword>
<dbReference type="GO" id="GO:0005886">
    <property type="term" value="C:plasma membrane"/>
    <property type="evidence" value="ECO:0007669"/>
    <property type="project" value="UniProtKB-SubCell"/>
</dbReference>
<evidence type="ECO:0000256" key="11">
    <source>
        <dbReference type="ARBA" id="ARBA00023136"/>
    </source>
</evidence>
<gene>
    <name evidence="15" type="ORF">SAMN06295900_104363</name>
</gene>
<dbReference type="GO" id="GO:0046872">
    <property type="term" value="F:metal ion binding"/>
    <property type="evidence" value="ECO:0007669"/>
    <property type="project" value="UniProtKB-KW"/>
</dbReference>
<dbReference type="RefSeq" id="WP_085227268.1">
    <property type="nucleotide sequence ID" value="NZ_BSQD01000005.1"/>
</dbReference>
<organism evidence="15 16">
    <name type="scientific">Trinickia caryophylli</name>
    <name type="common">Paraburkholderia caryophylli</name>
    <dbReference type="NCBI Taxonomy" id="28094"/>
    <lineage>
        <taxon>Bacteria</taxon>
        <taxon>Pseudomonadati</taxon>
        <taxon>Pseudomonadota</taxon>
        <taxon>Betaproteobacteria</taxon>
        <taxon>Burkholderiales</taxon>
        <taxon>Burkholderiaceae</taxon>
        <taxon>Trinickia</taxon>
    </lineage>
</organism>
<evidence type="ECO:0000256" key="5">
    <source>
        <dbReference type="ARBA" id="ARBA00022617"/>
    </source>
</evidence>
<dbReference type="EMBL" id="FXAH01000004">
    <property type="protein sequence ID" value="SMF25952.1"/>
    <property type="molecule type" value="Genomic_DNA"/>
</dbReference>
<keyword evidence="16" id="KW-1185">Reference proteome</keyword>
<dbReference type="STRING" id="28094.SAMN06295900_104363"/>
<evidence type="ECO:0000259" key="14">
    <source>
        <dbReference type="Pfam" id="PF01292"/>
    </source>
</evidence>
<dbReference type="GO" id="GO:0020037">
    <property type="term" value="F:heme binding"/>
    <property type="evidence" value="ECO:0007669"/>
    <property type="project" value="TreeGrafter"/>
</dbReference>
<evidence type="ECO:0000256" key="1">
    <source>
        <dbReference type="ARBA" id="ARBA00001970"/>
    </source>
</evidence>
<dbReference type="Pfam" id="PF01292">
    <property type="entry name" value="Ni_hydr_CYTB"/>
    <property type="match status" value="1"/>
</dbReference>